<feature type="domain" description="Cyclin-like" evidence="3">
    <location>
        <begin position="43"/>
        <end position="134"/>
    </location>
</feature>
<dbReference type="InterPro" id="IPR006671">
    <property type="entry name" value="Cyclin_N"/>
</dbReference>
<dbReference type="CDD" id="cd20513">
    <property type="entry name" value="CYCLIN_CCNC_rpt1"/>
    <property type="match status" value="1"/>
</dbReference>
<dbReference type="GeneTree" id="ENSGT00940000155625"/>
<dbReference type="Gene3D" id="1.10.472.10">
    <property type="entry name" value="Cyclin-like"/>
    <property type="match status" value="1"/>
</dbReference>
<organism evidence="4 5">
    <name type="scientific">Nomascus leucogenys</name>
    <name type="common">Northern white-cheeked gibbon</name>
    <name type="synonym">Hylobates leucogenys</name>
    <dbReference type="NCBI Taxonomy" id="61853"/>
    <lineage>
        <taxon>Eukaryota</taxon>
        <taxon>Metazoa</taxon>
        <taxon>Chordata</taxon>
        <taxon>Craniata</taxon>
        <taxon>Vertebrata</taxon>
        <taxon>Euteleostomi</taxon>
        <taxon>Mammalia</taxon>
        <taxon>Eutheria</taxon>
        <taxon>Euarchontoglires</taxon>
        <taxon>Primates</taxon>
        <taxon>Haplorrhini</taxon>
        <taxon>Catarrhini</taxon>
        <taxon>Hylobatidae</taxon>
        <taxon>Nomascus</taxon>
    </lineage>
</organism>
<dbReference type="SMART" id="SM00385">
    <property type="entry name" value="CYCLIN"/>
    <property type="match status" value="1"/>
</dbReference>
<keyword evidence="1 2" id="KW-0195">Cyclin</keyword>
<dbReference type="EMBL" id="ADFV01180935">
    <property type="status" value="NOT_ANNOTATED_CDS"/>
    <property type="molecule type" value="Genomic_DNA"/>
</dbReference>
<sequence>TQGYFWLISSWILDKQDLLKERQKDLKFLSEEEYWKLQIFFTNVIQALGEHLKLRQQVIATATVYFKRFYARYSLKSIDPVLMAPTCVFLASKVEEFGVVSNTRLIAAATSVCKCKKYICFKDVILKKAPEYIDFFF</sequence>
<name>A0A2I3G944_NOMLE</name>
<dbReference type="PANTHER" id="PTHR10026">
    <property type="entry name" value="CYCLIN"/>
    <property type="match status" value="1"/>
</dbReference>
<dbReference type="InterPro" id="IPR043198">
    <property type="entry name" value="Cyclin/Ssn8"/>
</dbReference>
<proteinExistence type="inferred from homology"/>
<evidence type="ECO:0000256" key="2">
    <source>
        <dbReference type="RuleBase" id="RU000383"/>
    </source>
</evidence>
<dbReference type="Ensembl" id="ENSNLET00000048950.1">
    <property type="protein sequence ID" value="ENSNLEP00000027828.1"/>
    <property type="gene ID" value="ENSNLEG00000013796.3"/>
</dbReference>
<dbReference type="GO" id="GO:0016538">
    <property type="term" value="F:cyclin-dependent protein serine/threonine kinase regulator activity"/>
    <property type="evidence" value="ECO:0007669"/>
    <property type="project" value="InterPro"/>
</dbReference>
<reference evidence="4" key="2">
    <citation type="submission" date="2025-08" db="UniProtKB">
        <authorList>
            <consortium name="Ensembl"/>
        </authorList>
    </citation>
    <scope>IDENTIFICATION</scope>
</reference>
<dbReference type="GO" id="GO:0006357">
    <property type="term" value="P:regulation of transcription by RNA polymerase II"/>
    <property type="evidence" value="ECO:0007669"/>
    <property type="project" value="InterPro"/>
</dbReference>
<keyword evidence="5" id="KW-1185">Reference proteome</keyword>
<dbReference type="GO" id="GO:0000307">
    <property type="term" value="C:cyclin-dependent protein kinase holoenzyme complex"/>
    <property type="evidence" value="ECO:0007669"/>
    <property type="project" value="UniProtKB-ARBA"/>
</dbReference>
<dbReference type="Proteomes" id="UP000001073">
    <property type="component" value="Chromosome 3"/>
</dbReference>
<evidence type="ECO:0000259" key="3">
    <source>
        <dbReference type="SMART" id="SM00385"/>
    </source>
</evidence>
<dbReference type="SUPFAM" id="SSF47954">
    <property type="entry name" value="Cyclin-like"/>
    <property type="match status" value="1"/>
</dbReference>
<dbReference type="InterPro" id="IPR036915">
    <property type="entry name" value="Cyclin-like_sf"/>
</dbReference>
<accession>A0A2I3G944</accession>
<dbReference type="InterPro" id="IPR013763">
    <property type="entry name" value="Cyclin-like_dom"/>
</dbReference>
<evidence type="ECO:0000313" key="4">
    <source>
        <dbReference type="Ensembl" id="ENSNLEP00000027828.1"/>
    </source>
</evidence>
<dbReference type="AlphaFoldDB" id="A0A2I3G944"/>
<dbReference type="Pfam" id="PF00134">
    <property type="entry name" value="Cyclin_N"/>
    <property type="match status" value="1"/>
</dbReference>
<protein>
    <submittedName>
        <fullName evidence="4">Cyclin C</fullName>
    </submittedName>
</protein>
<gene>
    <name evidence="4" type="primary">CCNC</name>
</gene>
<comment type="similarity">
    <text evidence="2">Belongs to the cyclin family.</text>
</comment>
<reference evidence="4" key="3">
    <citation type="submission" date="2025-09" db="UniProtKB">
        <authorList>
            <consortium name="Ensembl"/>
        </authorList>
    </citation>
    <scope>IDENTIFICATION</scope>
</reference>
<evidence type="ECO:0000256" key="1">
    <source>
        <dbReference type="ARBA" id="ARBA00023127"/>
    </source>
</evidence>
<reference evidence="4 5" key="1">
    <citation type="submission" date="2012-10" db="EMBL/GenBank/DDBJ databases">
        <authorList>
            <consortium name="Gibbon Genome Sequencing Consortium"/>
        </authorList>
    </citation>
    <scope>NUCLEOTIDE SEQUENCE [LARGE SCALE GENOMIC DNA]</scope>
</reference>
<evidence type="ECO:0000313" key="5">
    <source>
        <dbReference type="Proteomes" id="UP000001073"/>
    </source>
</evidence>